<dbReference type="SUPFAM" id="SSF50978">
    <property type="entry name" value="WD40 repeat-like"/>
    <property type="match status" value="1"/>
</dbReference>
<feature type="domain" description="TLDc" evidence="3">
    <location>
        <begin position="738"/>
        <end position="903"/>
    </location>
</feature>
<dbReference type="SMART" id="SM00584">
    <property type="entry name" value="TLDc"/>
    <property type="match status" value="1"/>
</dbReference>
<feature type="region of interest" description="Disordered" evidence="2">
    <location>
        <begin position="659"/>
        <end position="711"/>
    </location>
</feature>
<sequence length="903" mass="100923">MDSWTSLQHPARRDSHREESTRRDSNTKQGLSFHPIFSGGKQINAFAVDRSAHYVAVGGTSLHLWDLDVAKEREKEEKQYVHVPNSRATSAAYSVLRWNPHHSTLASSVGTVVSVWKLDDRTGNLNPHLTIKGAHKRAITDLAWSPFKQHTLASRSADAEIPIWDVRTKTLKVHCLQGQPGPGFIKWNRLNSSLVASTHNREVRIWDLRLNGRPQIWDIYEPRTEKEKIRTGMPVACAQFTPFGEGVLTVGRGERCMQLWSLYDHLTPIYSFQGHSETIESFEWSVKESTKTNSQTYGLVSLAKDFTLNVWSVPKSLQLVEVVDALLGPTHGNKNLCKFPSTSRSQAEQSKTRSEEQEGRRAASDGEDEDEETKKNLKRRASYSHVDSASSSLGETESVNQYGGKLDLKHELSMISQKMSDVEDVTIESANPINRRALRPAGDWSPIDVPIHSAALATNAKQDRESSAASIESGMAEDMIKQEEAKAERKVLIRMQIAFPSFYPHAQPSFTYLPGTTIDQERQILLKRTLAHIATFYSMRGHPCLQKLVMKLVNLQRSLDAEVKLEQLQKQIVMDQQKEVHETVSEGQQSPEGTTEVPRPPDVAIAAESATREEVVAGIEKEAAAAPAAHMAGSTQARRQRSPSLTIWNKFWAIVGPDDQETEADPTKTDTDGPAATGQVEQRQQRPDESHPSPLPKAHENEDKENVEETHKPMWIPGKTKNALFGNVQTSEPGHWRAKVDDHARQSLEMLIGSLDVEMSHTSNLLSQSDFQKFRDWELLYSTMEHGISLHTPTVIIIEDSKKYVFGAFVTGTWDALGKYSGTGESFLFTLSPYFKVFPWTRANSLFMCGAPHSMSIGGGSHVGLWLDEDFEFGSSCPCETYGNECLASGRDFDCVVLEAWGL</sequence>
<name>L8GZ92_ACACF</name>
<dbReference type="Proteomes" id="UP000011083">
    <property type="component" value="Unassembled WGS sequence"/>
</dbReference>
<evidence type="ECO:0000256" key="2">
    <source>
        <dbReference type="SAM" id="MobiDB-lite"/>
    </source>
</evidence>
<dbReference type="PROSITE" id="PS50294">
    <property type="entry name" value="WD_REPEATS_REGION"/>
    <property type="match status" value="1"/>
</dbReference>
<dbReference type="KEGG" id="acan:ACA1_370260"/>
<dbReference type="RefSeq" id="XP_004340292.1">
    <property type="nucleotide sequence ID" value="XM_004340244.1"/>
</dbReference>
<dbReference type="InterPro" id="IPR001680">
    <property type="entry name" value="WD40_rpt"/>
</dbReference>
<dbReference type="Pfam" id="PF00400">
    <property type="entry name" value="WD40"/>
    <property type="match status" value="1"/>
</dbReference>
<dbReference type="PANTHER" id="PTHR46170">
    <property type="entry name" value="GATOR COMPLEX PROTEIN WDR59"/>
    <property type="match status" value="1"/>
</dbReference>
<dbReference type="EMBL" id="KB007960">
    <property type="protein sequence ID" value="ELR18272.1"/>
    <property type="molecule type" value="Genomic_DNA"/>
</dbReference>
<feature type="region of interest" description="Disordered" evidence="2">
    <location>
        <begin position="1"/>
        <end position="33"/>
    </location>
</feature>
<feature type="compositionally biased region" description="Basic and acidic residues" evidence="2">
    <location>
        <begin position="11"/>
        <end position="26"/>
    </location>
</feature>
<keyword evidence="1" id="KW-0853">WD repeat</keyword>
<feature type="compositionally biased region" description="Basic and acidic residues" evidence="2">
    <location>
        <begin position="683"/>
        <end position="711"/>
    </location>
</feature>
<dbReference type="SMART" id="SM00320">
    <property type="entry name" value="WD40"/>
    <property type="match status" value="6"/>
</dbReference>
<dbReference type="PROSITE" id="PS50082">
    <property type="entry name" value="WD_REPEATS_2"/>
    <property type="match status" value="1"/>
</dbReference>
<evidence type="ECO:0000313" key="5">
    <source>
        <dbReference type="Proteomes" id="UP000011083"/>
    </source>
</evidence>
<dbReference type="AlphaFoldDB" id="L8GZ92"/>
<feature type="region of interest" description="Disordered" evidence="2">
    <location>
        <begin position="334"/>
        <end position="398"/>
    </location>
</feature>
<gene>
    <name evidence="4" type="ORF">ACA1_370260</name>
</gene>
<dbReference type="STRING" id="1257118.L8GZ92"/>
<feature type="compositionally biased region" description="Polar residues" evidence="2">
    <location>
        <begin position="340"/>
        <end position="349"/>
    </location>
</feature>
<accession>L8GZ92</accession>
<dbReference type="GO" id="GO:0035859">
    <property type="term" value="C:Seh1-associated complex"/>
    <property type="evidence" value="ECO:0007669"/>
    <property type="project" value="TreeGrafter"/>
</dbReference>
<dbReference type="InterPro" id="IPR006571">
    <property type="entry name" value="TLDc_dom"/>
</dbReference>
<dbReference type="VEuPathDB" id="AmoebaDB:ACA1_370260"/>
<feature type="compositionally biased region" description="Low complexity" evidence="2">
    <location>
        <begin position="383"/>
        <end position="392"/>
    </location>
</feature>
<proteinExistence type="predicted"/>
<evidence type="ECO:0000256" key="1">
    <source>
        <dbReference type="PROSITE-ProRule" id="PRU00221"/>
    </source>
</evidence>
<dbReference type="GeneID" id="14919002"/>
<dbReference type="InterPro" id="IPR036322">
    <property type="entry name" value="WD40_repeat_dom_sf"/>
</dbReference>
<feature type="region of interest" description="Disordered" evidence="2">
    <location>
        <begin position="579"/>
        <end position="601"/>
    </location>
</feature>
<feature type="repeat" description="WD" evidence="1">
    <location>
        <begin position="132"/>
        <end position="168"/>
    </location>
</feature>
<dbReference type="GO" id="GO:0035591">
    <property type="term" value="F:signaling adaptor activity"/>
    <property type="evidence" value="ECO:0007669"/>
    <property type="project" value="TreeGrafter"/>
</dbReference>
<protein>
    <submittedName>
        <fullName evidence="4">TLD family protein</fullName>
    </submittedName>
</protein>
<dbReference type="InterPro" id="IPR015943">
    <property type="entry name" value="WD40/YVTN_repeat-like_dom_sf"/>
</dbReference>
<dbReference type="GO" id="GO:0034198">
    <property type="term" value="P:cellular response to amino acid starvation"/>
    <property type="evidence" value="ECO:0007669"/>
    <property type="project" value="TreeGrafter"/>
</dbReference>
<evidence type="ECO:0000259" key="3">
    <source>
        <dbReference type="PROSITE" id="PS51886"/>
    </source>
</evidence>
<evidence type="ECO:0000313" key="4">
    <source>
        <dbReference type="EMBL" id="ELR18272.1"/>
    </source>
</evidence>
<feature type="compositionally biased region" description="Basic and acidic residues" evidence="2">
    <location>
        <begin position="350"/>
        <end position="364"/>
    </location>
</feature>
<keyword evidence="5" id="KW-1185">Reference proteome</keyword>
<dbReference type="InterPro" id="IPR049567">
    <property type="entry name" value="WDR59-like"/>
</dbReference>
<dbReference type="GO" id="GO:1904263">
    <property type="term" value="P:positive regulation of TORC1 signaling"/>
    <property type="evidence" value="ECO:0007669"/>
    <property type="project" value="TreeGrafter"/>
</dbReference>
<dbReference type="PROSITE" id="PS51886">
    <property type="entry name" value="TLDC"/>
    <property type="match status" value="1"/>
</dbReference>
<dbReference type="PANTHER" id="PTHR46170:SF1">
    <property type="entry name" value="GATOR COMPLEX PROTEIN WDR59"/>
    <property type="match status" value="1"/>
</dbReference>
<reference evidence="4 5" key="1">
    <citation type="journal article" date="2013" name="Genome Biol.">
        <title>Genome of Acanthamoeba castellanii highlights extensive lateral gene transfer and early evolution of tyrosine kinase signaling.</title>
        <authorList>
            <person name="Clarke M."/>
            <person name="Lohan A.J."/>
            <person name="Liu B."/>
            <person name="Lagkouvardos I."/>
            <person name="Roy S."/>
            <person name="Zafar N."/>
            <person name="Bertelli C."/>
            <person name="Schilde C."/>
            <person name="Kianianmomeni A."/>
            <person name="Burglin T.R."/>
            <person name="Frech C."/>
            <person name="Turcotte B."/>
            <person name="Kopec K.O."/>
            <person name="Synnott J.M."/>
            <person name="Choo C."/>
            <person name="Paponov I."/>
            <person name="Finkler A."/>
            <person name="Soon Heng Tan C."/>
            <person name="Hutchins A.P."/>
            <person name="Weinmeier T."/>
            <person name="Rattei T."/>
            <person name="Chu J.S."/>
            <person name="Gimenez G."/>
            <person name="Irimia M."/>
            <person name="Rigden D.J."/>
            <person name="Fitzpatrick D.A."/>
            <person name="Lorenzo-Morales J."/>
            <person name="Bateman A."/>
            <person name="Chiu C.H."/>
            <person name="Tang P."/>
            <person name="Hegemann P."/>
            <person name="Fromm H."/>
            <person name="Raoult D."/>
            <person name="Greub G."/>
            <person name="Miranda-Saavedra D."/>
            <person name="Chen N."/>
            <person name="Nash P."/>
            <person name="Ginger M.L."/>
            <person name="Horn M."/>
            <person name="Schaap P."/>
            <person name="Caler L."/>
            <person name="Loftus B."/>
        </authorList>
    </citation>
    <scope>NUCLEOTIDE SEQUENCE [LARGE SCALE GENOMIC DNA]</scope>
    <source>
        <strain evidence="4 5">Neff</strain>
    </source>
</reference>
<dbReference type="GO" id="GO:0005774">
    <property type="term" value="C:vacuolar membrane"/>
    <property type="evidence" value="ECO:0007669"/>
    <property type="project" value="TreeGrafter"/>
</dbReference>
<organism evidence="4 5">
    <name type="scientific">Acanthamoeba castellanii (strain ATCC 30010 / Neff)</name>
    <dbReference type="NCBI Taxonomy" id="1257118"/>
    <lineage>
        <taxon>Eukaryota</taxon>
        <taxon>Amoebozoa</taxon>
        <taxon>Discosea</taxon>
        <taxon>Longamoebia</taxon>
        <taxon>Centramoebida</taxon>
        <taxon>Acanthamoebidae</taxon>
        <taxon>Acanthamoeba</taxon>
    </lineage>
</organism>
<dbReference type="OrthoDB" id="26679at2759"/>
<dbReference type="Gene3D" id="2.130.10.10">
    <property type="entry name" value="YVTN repeat-like/Quinoprotein amine dehydrogenase"/>
    <property type="match status" value="2"/>
</dbReference>
<dbReference type="Pfam" id="PF07534">
    <property type="entry name" value="TLD"/>
    <property type="match status" value="1"/>
</dbReference>